<keyword evidence="1" id="KW-0812">Transmembrane</keyword>
<sequence length="251" mass="29162">MDGLLRIDFYTSSSSCGFENLSKRYSKRRHRSSWTIMFMLFSLLLLLIASVSSARSPPQLPHQFQAEVQVLSHLTDPRQEYPPSIGRMKVQYDFDQQLARAEMLEGYNAGKTFVRRYDQKQEFMVKSGEFRKCERAYLGDTMPVPEIPFTQEFVAMESVRGKVCEHWMHTHENVRVHVYSDVASNVPIRLTEENIIDGQPTMLLTFDLLKVHVGPQNVSSFTIPDGYERSDCVRNVGGFPYIHAFHYYLRF</sequence>
<name>A0A8J5J486_9STRA</name>
<feature type="transmembrane region" description="Helical" evidence="1">
    <location>
        <begin position="34"/>
        <end position="54"/>
    </location>
</feature>
<protein>
    <recommendedName>
        <fullName evidence="4">Transmembrane protein</fullName>
    </recommendedName>
</protein>
<dbReference type="AlphaFoldDB" id="A0A8J5J486"/>
<dbReference type="EMBL" id="JAENGY010000493">
    <property type="protein sequence ID" value="KAG6961732.1"/>
    <property type="molecule type" value="Genomic_DNA"/>
</dbReference>
<dbReference type="Proteomes" id="UP000709295">
    <property type="component" value="Unassembled WGS sequence"/>
</dbReference>
<comment type="caution">
    <text evidence="2">The sequence shown here is derived from an EMBL/GenBank/DDBJ whole genome shotgun (WGS) entry which is preliminary data.</text>
</comment>
<evidence type="ECO:0000313" key="3">
    <source>
        <dbReference type="Proteomes" id="UP000709295"/>
    </source>
</evidence>
<gene>
    <name evidence="2" type="ORF">JG688_00008932</name>
</gene>
<organism evidence="2 3">
    <name type="scientific">Phytophthora aleatoria</name>
    <dbReference type="NCBI Taxonomy" id="2496075"/>
    <lineage>
        <taxon>Eukaryota</taxon>
        <taxon>Sar</taxon>
        <taxon>Stramenopiles</taxon>
        <taxon>Oomycota</taxon>
        <taxon>Peronosporomycetes</taxon>
        <taxon>Peronosporales</taxon>
        <taxon>Peronosporaceae</taxon>
        <taxon>Phytophthora</taxon>
    </lineage>
</organism>
<reference evidence="2" key="1">
    <citation type="submission" date="2021-01" db="EMBL/GenBank/DDBJ databases">
        <title>Phytophthora aleatoria, a newly-described species from Pinus radiata is distinct from Phytophthora cactorum isolates based on comparative genomics.</title>
        <authorList>
            <person name="Mcdougal R."/>
            <person name="Panda P."/>
            <person name="Williams N."/>
            <person name="Studholme D.J."/>
        </authorList>
    </citation>
    <scope>NUCLEOTIDE SEQUENCE</scope>
    <source>
        <strain evidence="2">NZFS 4037</strain>
    </source>
</reference>
<evidence type="ECO:0000313" key="2">
    <source>
        <dbReference type="EMBL" id="KAG6961732.1"/>
    </source>
</evidence>
<evidence type="ECO:0008006" key="4">
    <source>
        <dbReference type="Google" id="ProtNLM"/>
    </source>
</evidence>
<accession>A0A8J5J486</accession>
<keyword evidence="1" id="KW-1133">Transmembrane helix</keyword>
<proteinExistence type="predicted"/>
<keyword evidence="3" id="KW-1185">Reference proteome</keyword>
<evidence type="ECO:0000256" key="1">
    <source>
        <dbReference type="SAM" id="Phobius"/>
    </source>
</evidence>
<keyword evidence="1" id="KW-0472">Membrane</keyword>